<dbReference type="AlphaFoldDB" id="A0A356LBS1"/>
<dbReference type="EMBL" id="DOEK01000004">
    <property type="protein sequence ID" value="HBP28001.1"/>
    <property type="molecule type" value="Genomic_DNA"/>
</dbReference>
<feature type="domain" description="N-acetyltransferase" evidence="1">
    <location>
        <begin position="3"/>
        <end position="154"/>
    </location>
</feature>
<evidence type="ECO:0000313" key="3">
    <source>
        <dbReference type="Proteomes" id="UP000264036"/>
    </source>
</evidence>
<dbReference type="InterPro" id="IPR016181">
    <property type="entry name" value="Acyl_CoA_acyltransferase"/>
</dbReference>
<dbReference type="Pfam" id="PF00583">
    <property type="entry name" value="Acetyltransf_1"/>
    <property type="match status" value="1"/>
</dbReference>
<comment type="caution">
    <text evidence="2">The sequence shown here is derived from an EMBL/GenBank/DDBJ whole genome shotgun (WGS) entry which is preliminary data.</text>
</comment>
<dbReference type="InterPro" id="IPR000182">
    <property type="entry name" value="GNAT_dom"/>
</dbReference>
<organism evidence="2 3">
    <name type="scientific">Advenella kashmirensis</name>
    <dbReference type="NCBI Taxonomy" id="310575"/>
    <lineage>
        <taxon>Bacteria</taxon>
        <taxon>Pseudomonadati</taxon>
        <taxon>Pseudomonadota</taxon>
        <taxon>Betaproteobacteria</taxon>
        <taxon>Burkholderiales</taxon>
        <taxon>Alcaligenaceae</taxon>
    </lineage>
</organism>
<dbReference type="PROSITE" id="PS51186">
    <property type="entry name" value="GNAT"/>
    <property type="match status" value="1"/>
</dbReference>
<accession>A0A356LBS1</accession>
<dbReference type="CDD" id="cd04301">
    <property type="entry name" value="NAT_SF"/>
    <property type="match status" value="1"/>
</dbReference>
<proteinExistence type="predicted"/>
<dbReference type="SUPFAM" id="SSF55729">
    <property type="entry name" value="Acyl-CoA N-acyltransferases (Nat)"/>
    <property type="match status" value="1"/>
</dbReference>
<name>A0A356LBS1_9BURK</name>
<dbReference type="Gene3D" id="3.40.630.30">
    <property type="match status" value="1"/>
</dbReference>
<dbReference type="Proteomes" id="UP000264036">
    <property type="component" value="Unassembled WGS sequence"/>
</dbReference>
<dbReference type="GO" id="GO:0016747">
    <property type="term" value="F:acyltransferase activity, transferring groups other than amino-acyl groups"/>
    <property type="evidence" value="ECO:0007669"/>
    <property type="project" value="InterPro"/>
</dbReference>
<protein>
    <recommendedName>
        <fullName evidence="1">N-acetyltransferase domain-containing protein</fullName>
    </recommendedName>
</protein>
<evidence type="ECO:0000313" key="2">
    <source>
        <dbReference type="EMBL" id="HBP28001.1"/>
    </source>
</evidence>
<evidence type="ECO:0000259" key="1">
    <source>
        <dbReference type="PROSITE" id="PS51186"/>
    </source>
</evidence>
<gene>
    <name evidence="2" type="ORF">DD666_01120</name>
</gene>
<sequence>MHLLIDLASSEEKSQLRTLLADCLSELSRYGTVDYAYPYFDTYWDHKERRWPYLIRQRNQIVGFSLVNTWSPSGNGTDFAIAEFYIVPDARGCGIGHNAAKNIFLMHTGIWELSVMSLNAPAQRFWPKAIAAAQVSTLERMQGDGEMIYRFTTG</sequence>
<reference evidence="2 3" key="1">
    <citation type="journal article" date="2018" name="Nat. Biotechnol.">
        <title>A standardized bacterial taxonomy based on genome phylogeny substantially revises the tree of life.</title>
        <authorList>
            <person name="Parks D.H."/>
            <person name="Chuvochina M."/>
            <person name="Waite D.W."/>
            <person name="Rinke C."/>
            <person name="Skarshewski A."/>
            <person name="Chaumeil P.A."/>
            <person name="Hugenholtz P."/>
        </authorList>
    </citation>
    <scope>NUCLEOTIDE SEQUENCE [LARGE SCALE GENOMIC DNA]</scope>
    <source>
        <strain evidence="2">UBA10707</strain>
    </source>
</reference>